<dbReference type="SMART" id="SM00327">
    <property type="entry name" value="VWA"/>
    <property type="match status" value="1"/>
</dbReference>
<evidence type="ECO:0000256" key="2">
    <source>
        <dbReference type="SAM" id="Phobius"/>
    </source>
</evidence>
<keyword evidence="2" id="KW-0812">Transmembrane</keyword>
<evidence type="ECO:0000259" key="3">
    <source>
        <dbReference type="PROSITE" id="PS50234"/>
    </source>
</evidence>
<dbReference type="InterPro" id="IPR036465">
    <property type="entry name" value="vWFA_dom_sf"/>
</dbReference>
<dbReference type="Pfam" id="PF13531">
    <property type="entry name" value="SBP_bac_11"/>
    <property type="match status" value="1"/>
</dbReference>
<sequence length="882" mass="94433">MAGPEPHERQRNRALLVGVTQYSSGRPLEVADDLGDIAAVRHNLDQLRQALHAGGVFDEDAIESLESPGLEKFESRLGHARDHTDGLLLVYFAGHGIVDTRTNSHGRLLLGLRDAKVEHGGPSFPGWVRWDDVLNRLCSGVRRPRRTVVILDCCYAGNAAGAWEELDEQDQERIALLLAVQKNQRIDAGDPATPTPYTAELVRFLTRGVGGSGGPVGLGALQEGLAARLGDRQTVGRKRWSPQACHKDTATVEILARPPEPGEGGTSPQGAKTGAAAEAATGARTVRETGIPTVPPPRRRRLILAALVTAVTAALATTLWWLLTGDPKGEGPAASCANHPPLELRVLTDPDLLPATRKAADGFVASQANTDEHHCRRTGVTVYSAGAAETVEAFRTQYGEWAHVGRAGFNPVGTVGPQPDVWIPASSAGARRAQDEAGNQSSVLTLDPDNKPLAYAPMVLLLPEQLAENAGARTGRTLAELMTAMKARNQQAEVRRPDPALTDAGLAAALGLYRTDAPRTVERGQRRQGRPAPTGRDLVCALARGNSAEERAADRRTAALVAEPTLAQYRSCVGETGVTRVAEYPDDVPALDPVFVHVRWNGARRDESDREAAVRRFHDWLTSDDGRKTFQGEALRSTPQSPLPSPPAGPPAGPGPLPRALTADEASDTLEKHRQATAASRVSFLLDSSGSMSRWWDGPNGAREILKQSLSRFGPDDTFGVWSVASAASDPPYRELLPFGTHGSWSRTADKSEQDKAADAGRKIDAATPQMNLEADIGGALRAALDRMPRGDEDDGHPQLVVLLTDDEDNDRLNASQQNDLLSFVRNRKVPVTMVSFDSGGCLKDRLDLRVAEASGGTCLDGRGDLAKGLDAEIAQVAQGRQ</sequence>
<organism evidence="4 5">
    <name type="scientific">Streptomyces luteosporeus</name>
    <dbReference type="NCBI Taxonomy" id="173856"/>
    <lineage>
        <taxon>Bacteria</taxon>
        <taxon>Bacillati</taxon>
        <taxon>Actinomycetota</taxon>
        <taxon>Actinomycetes</taxon>
        <taxon>Kitasatosporales</taxon>
        <taxon>Streptomycetaceae</taxon>
        <taxon>Streptomyces</taxon>
    </lineage>
</organism>
<keyword evidence="5" id="KW-1185">Reference proteome</keyword>
<dbReference type="SUPFAM" id="SSF53300">
    <property type="entry name" value="vWA-like"/>
    <property type="match status" value="1"/>
</dbReference>
<feature type="compositionally biased region" description="Pro residues" evidence="1">
    <location>
        <begin position="641"/>
        <end position="657"/>
    </location>
</feature>
<dbReference type="Gene3D" id="3.40.50.1460">
    <property type="match status" value="1"/>
</dbReference>
<reference evidence="5" key="1">
    <citation type="journal article" date="2019" name="Int. J. Syst. Evol. Microbiol.">
        <title>The Global Catalogue of Microorganisms (GCM) 10K type strain sequencing project: providing services to taxonomists for standard genome sequencing and annotation.</title>
        <authorList>
            <consortium name="The Broad Institute Genomics Platform"/>
            <consortium name="The Broad Institute Genome Sequencing Center for Infectious Disease"/>
            <person name="Wu L."/>
            <person name="Ma J."/>
        </authorList>
    </citation>
    <scope>NUCLEOTIDE SEQUENCE [LARGE SCALE GENOMIC DNA]</scope>
    <source>
        <strain evidence="5">JCM 4542</strain>
    </source>
</reference>
<dbReference type="Gene3D" id="3.40.50.410">
    <property type="entry name" value="von Willebrand factor, type A domain"/>
    <property type="match status" value="1"/>
</dbReference>
<protein>
    <recommendedName>
        <fullName evidence="3">VWFA domain-containing protein</fullName>
    </recommendedName>
</protein>
<accession>A0ABP6GKQ3</accession>
<dbReference type="InterPro" id="IPR002035">
    <property type="entry name" value="VWF_A"/>
</dbReference>
<evidence type="ECO:0000313" key="4">
    <source>
        <dbReference type="EMBL" id="GAA2725470.1"/>
    </source>
</evidence>
<feature type="region of interest" description="Disordered" evidence="1">
    <location>
        <begin position="256"/>
        <end position="294"/>
    </location>
</feature>
<feature type="domain" description="VWFA" evidence="3">
    <location>
        <begin position="681"/>
        <end position="877"/>
    </location>
</feature>
<feature type="compositionally biased region" description="Basic and acidic residues" evidence="1">
    <location>
        <begin position="748"/>
        <end position="765"/>
    </location>
</feature>
<dbReference type="EMBL" id="BAAASL010000030">
    <property type="protein sequence ID" value="GAA2725470.1"/>
    <property type="molecule type" value="Genomic_DNA"/>
</dbReference>
<feature type="compositionally biased region" description="Low complexity" evidence="1">
    <location>
        <begin position="270"/>
        <end position="292"/>
    </location>
</feature>
<evidence type="ECO:0000313" key="5">
    <source>
        <dbReference type="Proteomes" id="UP001500886"/>
    </source>
</evidence>
<evidence type="ECO:0000256" key="1">
    <source>
        <dbReference type="SAM" id="MobiDB-lite"/>
    </source>
</evidence>
<keyword evidence="2" id="KW-1133">Transmembrane helix</keyword>
<feature type="region of interest" description="Disordered" evidence="1">
    <location>
        <begin position="744"/>
        <end position="768"/>
    </location>
</feature>
<proteinExistence type="predicted"/>
<dbReference type="RefSeq" id="WP_344439612.1">
    <property type="nucleotide sequence ID" value="NZ_BAAASL010000030.1"/>
</dbReference>
<feature type="transmembrane region" description="Helical" evidence="2">
    <location>
        <begin position="302"/>
        <end position="323"/>
    </location>
</feature>
<name>A0ABP6GKQ3_9ACTN</name>
<dbReference type="CDD" id="cd00198">
    <property type="entry name" value="vWFA"/>
    <property type="match status" value="1"/>
</dbReference>
<keyword evidence="2" id="KW-0472">Membrane</keyword>
<dbReference type="Proteomes" id="UP001500886">
    <property type="component" value="Unassembled WGS sequence"/>
</dbReference>
<dbReference type="PROSITE" id="PS50234">
    <property type="entry name" value="VWFA"/>
    <property type="match status" value="1"/>
</dbReference>
<comment type="caution">
    <text evidence="4">The sequence shown here is derived from an EMBL/GenBank/DDBJ whole genome shotgun (WGS) entry which is preliminary data.</text>
</comment>
<gene>
    <name evidence="4" type="ORF">GCM10010315_57660</name>
</gene>
<feature type="region of interest" description="Disordered" evidence="1">
    <location>
        <begin position="634"/>
        <end position="661"/>
    </location>
</feature>